<dbReference type="PANTHER" id="PTHR10963">
    <property type="entry name" value="GLYCOSYL HYDROLASE-RELATED"/>
    <property type="match status" value="1"/>
</dbReference>
<dbReference type="CDD" id="cd02181">
    <property type="entry name" value="GH16_fungal_Lam16A_glucanase"/>
    <property type="match status" value="1"/>
</dbReference>
<evidence type="ECO:0000256" key="4">
    <source>
        <dbReference type="ARBA" id="ARBA00022801"/>
    </source>
</evidence>
<dbReference type="Pfam" id="PF26113">
    <property type="entry name" value="GH16_XgeA"/>
    <property type="match status" value="1"/>
</dbReference>
<evidence type="ECO:0000256" key="1">
    <source>
        <dbReference type="ARBA" id="ARBA00000124"/>
    </source>
</evidence>
<keyword evidence="6" id="KW-0812">Transmembrane</keyword>
<reference evidence="8 9" key="1">
    <citation type="journal article" date="2016" name="Sci. Rep.">
        <title>Peltaster fructicola genome reveals evolution from an invasive phytopathogen to an ectophytic parasite.</title>
        <authorList>
            <person name="Xu C."/>
            <person name="Chen H."/>
            <person name="Gleason M.L."/>
            <person name="Xu J.R."/>
            <person name="Liu H."/>
            <person name="Zhang R."/>
            <person name="Sun G."/>
        </authorList>
    </citation>
    <scope>NUCLEOTIDE SEQUENCE [LARGE SCALE GENOMIC DNA]</scope>
    <source>
        <strain evidence="8 9">LNHT1506</strain>
    </source>
</reference>
<name>A0A6H0XMG5_9PEZI</name>
<comment type="catalytic activity">
    <reaction evidence="1">
        <text>Endohydrolysis of (1-&gt;3)- or (1-&gt;4)-linkages in beta-D-glucans when the glucose residue whose reducing group is involved in the linkage to be hydrolyzed is itself substituted at C-3.</text>
        <dbReference type="EC" id="3.2.1.6"/>
    </reaction>
</comment>
<evidence type="ECO:0000256" key="6">
    <source>
        <dbReference type="SAM" id="Phobius"/>
    </source>
</evidence>
<dbReference type="Gene3D" id="2.60.120.200">
    <property type="match status" value="1"/>
</dbReference>
<dbReference type="GO" id="GO:0052861">
    <property type="term" value="F:endo-1,3(4)-beta-glucanase activity"/>
    <property type="evidence" value="ECO:0007669"/>
    <property type="project" value="UniProtKB-EC"/>
</dbReference>
<keyword evidence="5" id="KW-0326">Glycosidase</keyword>
<dbReference type="InterPro" id="IPR050546">
    <property type="entry name" value="Glycosyl_Hydrlase_16"/>
</dbReference>
<feature type="transmembrane region" description="Helical" evidence="6">
    <location>
        <begin position="42"/>
        <end position="61"/>
    </location>
</feature>
<dbReference type="EMBL" id="CP051139">
    <property type="protein sequence ID" value="QIW95818.1"/>
    <property type="molecule type" value="Genomic_DNA"/>
</dbReference>
<organism evidence="8 9">
    <name type="scientific">Peltaster fructicola</name>
    <dbReference type="NCBI Taxonomy" id="286661"/>
    <lineage>
        <taxon>Eukaryota</taxon>
        <taxon>Fungi</taxon>
        <taxon>Dikarya</taxon>
        <taxon>Ascomycota</taxon>
        <taxon>Pezizomycotina</taxon>
        <taxon>Dothideomycetes</taxon>
        <taxon>Dothideomycetes incertae sedis</taxon>
        <taxon>Peltaster</taxon>
    </lineage>
</organism>
<gene>
    <name evidence="8" type="ORF">AMS68_001336</name>
</gene>
<dbReference type="InterPro" id="IPR013320">
    <property type="entry name" value="ConA-like_dom_sf"/>
</dbReference>
<sequence length="376" mass="40845">MANHYKPSFDAHTYHAPPAYDDVVPVKRWSLIRPKTWGRKTYISLVVIAVVIIVAAVVGGVEGAKAAAYPNYYALSYTLADTYSGTSFFDNFDYFTGYDPSSGFVHYVPADTSTSYNLTYASSSSAVVRVDTSSGKYDTTTGRYSVRLTSKKQYNDGLFIFDVMNAPYGCSTWPAVWLSDPSNWPANGEIDVIESVNQATWGNQMTLHTTSGCSMNVKRKQTGSTVTTDCYNGTDSNAGCGVSGATDTVGQAFNKIGGGIYAMEWRNEGIRVWFFQRGSIPSDIPSSVSNSTAPDPSTWGEALADFPSTNCDISSHFRNASIIVNIDLCGSWAGATSVYSTEDQCPSTCTDFVAQNASAYSTAFWQFNSFRVYTAS</sequence>
<dbReference type="OrthoDB" id="192832at2759"/>
<keyword evidence="6" id="KW-0472">Membrane</keyword>
<dbReference type="EC" id="3.2.1.6" evidence="3"/>
<dbReference type="InterPro" id="IPR000757">
    <property type="entry name" value="Beta-glucanase-like"/>
</dbReference>
<evidence type="ECO:0000256" key="5">
    <source>
        <dbReference type="ARBA" id="ARBA00023295"/>
    </source>
</evidence>
<dbReference type="SUPFAM" id="SSF49899">
    <property type="entry name" value="Concanavalin A-like lectins/glucanases"/>
    <property type="match status" value="1"/>
</dbReference>
<accession>A0A6H0XMG5</accession>
<keyword evidence="6" id="KW-1133">Transmembrane helix</keyword>
<evidence type="ECO:0000256" key="3">
    <source>
        <dbReference type="ARBA" id="ARBA00012599"/>
    </source>
</evidence>
<dbReference type="PROSITE" id="PS51762">
    <property type="entry name" value="GH16_2"/>
    <property type="match status" value="1"/>
</dbReference>
<protein>
    <recommendedName>
        <fullName evidence="3">endo-1,3(4)-beta-glucanase</fullName>
        <ecNumber evidence="3">3.2.1.6</ecNumber>
    </recommendedName>
</protein>
<dbReference type="PANTHER" id="PTHR10963:SF42">
    <property type="entry name" value="PUTATIVE (AFU_ORTHOLOGUE AFUA_5G02280)-RELATED"/>
    <property type="match status" value="1"/>
</dbReference>
<evidence type="ECO:0000313" key="9">
    <source>
        <dbReference type="Proteomes" id="UP000503462"/>
    </source>
</evidence>
<feature type="domain" description="GH16" evidence="7">
    <location>
        <begin position="70"/>
        <end position="341"/>
    </location>
</feature>
<keyword evidence="4" id="KW-0378">Hydrolase</keyword>
<evidence type="ECO:0000313" key="8">
    <source>
        <dbReference type="EMBL" id="QIW95818.1"/>
    </source>
</evidence>
<evidence type="ECO:0000256" key="2">
    <source>
        <dbReference type="ARBA" id="ARBA00006865"/>
    </source>
</evidence>
<dbReference type="AlphaFoldDB" id="A0A6H0XMG5"/>
<dbReference type="FunFam" id="2.60.120.200:FF:000114">
    <property type="entry name" value="Probable endo-1,3(4)-beta-glucanase NFIA_089530"/>
    <property type="match status" value="1"/>
</dbReference>
<dbReference type="GO" id="GO:0009251">
    <property type="term" value="P:glucan catabolic process"/>
    <property type="evidence" value="ECO:0007669"/>
    <property type="project" value="TreeGrafter"/>
</dbReference>
<comment type="similarity">
    <text evidence="2">Belongs to the glycosyl hydrolase 16 family.</text>
</comment>
<evidence type="ECO:0000259" key="7">
    <source>
        <dbReference type="PROSITE" id="PS51762"/>
    </source>
</evidence>
<dbReference type="Proteomes" id="UP000503462">
    <property type="component" value="Chromosome 1"/>
</dbReference>
<keyword evidence="9" id="KW-1185">Reference proteome</keyword>
<proteinExistence type="inferred from homology"/>